<dbReference type="InterPro" id="IPR001719">
    <property type="entry name" value="AP_endonuc_2"/>
</dbReference>
<evidence type="ECO:0000313" key="11">
    <source>
        <dbReference type="EMBL" id="PFH45140.1"/>
    </source>
</evidence>
<dbReference type="Proteomes" id="UP000242287">
    <property type="component" value="Unassembled WGS sequence"/>
</dbReference>
<evidence type="ECO:0000256" key="7">
    <source>
        <dbReference type="ARBA" id="ARBA00022833"/>
    </source>
</evidence>
<dbReference type="STRING" id="703135.A0A2A9NBM6"/>
<accession>A0A2A9NBM6</accession>
<protein>
    <recommendedName>
        <fullName evidence="3">Apurinic-apyrimidinic endonuclease 1</fullName>
    </recommendedName>
</protein>
<dbReference type="GO" id="GO:0003906">
    <property type="term" value="F:DNA-(apurinic or apyrimidinic site) endonuclease activity"/>
    <property type="evidence" value="ECO:0007669"/>
    <property type="project" value="TreeGrafter"/>
</dbReference>
<reference evidence="11 12" key="1">
    <citation type="submission" date="2014-02" db="EMBL/GenBank/DDBJ databases">
        <title>Transposable element dynamics among asymbiotic and ectomycorrhizal Amanita fungi.</title>
        <authorList>
            <consortium name="DOE Joint Genome Institute"/>
            <person name="Hess J."/>
            <person name="Skrede I."/>
            <person name="Wolfe B."/>
            <person name="LaButti K."/>
            <person name="Ohm R.A."/>
            <person name="Grigoriev I.V."/>
            <person name="Pringle A."/>
        </authorList>
    </citation>
    <scope>NUCLEOTIDE SEQUENCE [LARGE SCALE GENOMIC DNA]</scope>
    <source>
        <strain evidence="11 12">SKay4041</strain>
    </source>
</reference>
<dbReference type="FunFam" id="3.20.20.150:FF:000001">
    <property type="entry name" value="Probable endonuclease 4"/>
    <property type="match status" value="1"/>
</dbReference>
<keyword evidence="8" id="KW-0234">DNA repair</keyword>
<dbReference type="GO" id="GO:0005634">
    <property type="term" value="C:nucleus"/>
    <property type="evidence" value="ECO:0007669"/>
    <property type="project" value="TreeGrafter"/>
</dbReference>
<evidence type="ECO:0000259" key="10">
    <source>
        <dbReference type="Pfam" id="PF01261"/>
    </source>
</evidence>
<dbReference type="InterPro" id="IPR013022">
    <property type="entry name" value="Xyl_isomerase-like_TIM-brl"/>
</dbReference>
<gene>
    <name evidence="11" type="ORF">AMATHDRAFT_51787</name>
</gene>
<dbReference type="PROSITE" id="PS00729">
    <property type="entry name" value="AP_NUCLEASE_F2_1"/>
    <property type="match status" value="1"/>
</dbReference>
<dbReference type="InterPro" id="IPR018246">
    <property type="entry name" value="AP_endonuc_F2_Zn_BS"/>
</dbReference>
<evidence type="ECO:0000313" key="12">
    <source>
        <dbReference type="Proteomes" id="UP000242287"/>
    </source>
</evidence>
<dbReference type="SUPFAM" id="SSF51658">
    <property type="entry name" value="Xylose isomerase-like"/>
    <property type="match status" value="1"/>
</dbReference>
<evidence type="ECO:0000256" key="3">
    <source>
        <dbReference type="ARBA" id="ARBA00021759"/>
    </source>
</evidence>
<keyword evidence="7" id="KW-0862">Zinc</keyword>
<dbReference type="InterPro" id="IPR036237">
    <property type="entry name" value="Xyl_isomerase-like_sf"/>
</dbReference>
<keyword evidence="6" id="KW-0378">Hydrolase</keyword>
<dbReference type="PROSITE" id="PS00730">
    <property type="entry name" value="AP_NUCLEASE_F2_2"/>
    <property type="match status" value="1"/>
</dbReference>
<evidence type="ECO:0000256" key="1">
    <source>
        <dbReference type="ARBA" id="ARBA00001947"/>
    </source>
</evidence>
<proteinExistence type="inferred from homology"/>
<dbReference type="PROSITE" id="PS00731">
    <property type="entry name" value="AP_NUCLEASE_F2_3"/>
    <property type="match status" value="1"/>
</dbReference>
<dbReference type="NCBIfam" id="NF002199">
    <property type="entry name" value="PRK01060.1-4"/>
    <property type="match status" value="1"/>
</dbReference>
<feature type="region of interest" description="Disordered" evidence="9">
    <location>
        <begin position="353"/>
        <end position="387"/>
    </location>
</feature>
<dbReference type="GO" id="GO:0005739">
    <property type="term" value="C:mitochondrion"/>
    <property type="evidence" value="ECO:0007669"/>
    <property type="project" value="TreeGrafter"/>
</dbReference>
<dbReference type="GO" id="GO:0003677">
    <property type="term" value="F:DNA binding"/>
    <property type="evidence" value="ECO:0007669"/>
    <property type="project" value="InterPro"/>
</dbReference>
<keyword evidence="5" id="KW-0227">DNA damage</keyword>
<dbReference type="Gene3D" id="3.20.20.150">
    <property type="entry name" value="Divalent-metal-dependent TIM barrel enzymes"/>
    <property type="match status" value="1"/>
</dbReference>
<organism evidence="11 12">
    <name type="scientific">Amanita thiersii Skay4041</name>
    <dbReference type="NCBI Taxonomy" id="703135"/>
    <lineage>
        <taxon>Eukaryota</taxon>
        <taxon>Fungi</taxon>
        <taxon>Dikarya</taxon>
        <taxon>Basidiomycota</taxon>
        <taxon>Agaricomycotina</taxon>
        <taxon>Agaricomycetes</taxon>
        <taxon>Agaricomycetidae</taxon>
        <taxon>Agaricales</taxon>
        <taxon>Pluteineae</taxon>
        <taxon>Amanitaceae</taxon>
        <taxon>Amanita</taxon>
    </lineage>
</organism>
<name>A0A2A9NBM6_9AGAR</name>
<feature type="compositionally biased region" description="Basic residues" evidence="9">
    <location>
        <begin position="363"/>
        <end position="376"/>
    </location>
</feature>
<evidence type="ECO:0000256" key="2">
    <source>
        <dbReference type="ARBA" id="ARBA00005340"/>
    </source>
</evidence>
<dbReference type="PANTHER" id="PTHR21445">
    <property type="entry name" value="ENDONUCLEASE IV ENDODEOXYRIBONUCLEASE IV"/>
    <property type="match status" value="1"/>
</dbReference>
<dbReference type="OrthoDB" id="7663182at2759"/>
<evidence type="ECO:0000256" key="6">
    <source>
        <dbReference type="ARBA" id="ARBA00022801"/>
    </source>
</evidence>
<dbReference type="HAMAP" id="MF_00152">
    <property type="entry name" value="Nfo"/>
    <property type="match status" value="1"/>
</dbReference>
<dbReference type="CDD" id="cd00019">
    <property type="entry name" value="AP2Ec"/>
    <property type="match status" value="1"/>
</dbReference>
<feature type="domain" description="Xylose isomerase-like TIM barrel" evidence="10">
    <location>
        <begin position="62"/>
        <end position="329"/>
    </location>
</feature>
<evidence type="ECO:0000256" key="9">
    <source>
        <dbReference type="SAM" id="MobiDB-lite"/>
    </source>
</evidence>
<dbReference type="EMBL" id="KZ302539">
    <property type="protein sequence ID" value="PFH45140.1"/>
    <property type="molecule type" value="Genomic_DNA"/>
</dbReference>
<dbReference type="AlphaFoldDB" id="A0A2A9NBM6"/>
<dbReference type="GO" id="GO:0008081">
    <property type="term" value="F:phosphoric diester hydrolase activity"/>
    <property type="evidence" value="ECO:0007669"/>
    <property type="project" value="TreeGrafter"/>
</dbReference>
<evidence type="ECO:0000256" key="4">
    <source>
        <dbReference type="ARBA" id="ARBA00022723"/>
    </source>
</evidence>
<sequence length="387" mass="42706">MLILTSQVLGPGIRRQRAHMRQPVKSTLEAGETEHRERDKSCLWKVGAHVSAAGGVENAVLNAAAIGANAFALFLKSQRKWSSPALSSESISLFKSRLQEYDYSSKVVLPHGSYLINLGNPDPGSNGPSEKRHKSYECFLDDLRRCELLGLELYNFHPGSTVGAISTQECISLIAECINRAHKETKFVTTVIENMAGAGNVIGSDFAHLGAIIEKVENKSRVGVCLDTCHMFAAGYDIRTSEGWQTMLKGFDEQVGLSYLRGMHLNDSKADLGSKRDRHDNIGLGFLGIRTFRHILSDDRVQGIPLILETQDFEQPKEVWGTEIQTLQQLSKISDNELSETKERDLANSIRDAIKSVGGATNKKPRTVKAARQRKGKGPETDGEEEE</sequence>
<dbReference type="GO" id="GO:0008270">
    <property type="term" value="F:zinc ion binding"/>
    <property type="evidence" value="ECO:0007669"/>
    <property type="project" value="InterPro"/>
</dbReference>
<comment type="cofactor">
    <cofactor evidence="1">
        <name>Zn(2+)</name>
        <dbReference type="ChEBI" id="CHEBI:29105"/>
    </cofactor>
</comment>
<evidence type="ECO:0000256" key="8">
    <source>
        <dbReference type="ARBA" id="ARBA00023204"/>
    </source>
</evidence>
<keyword evidence="4" id="KW-0479">Metal-binding</keyword>
<dbReference type="PANTHER" id="PTHR21445:SF0">
    <property type="entry name" value="APURINIC-APYRIMIDINIC ENDONUCLEASE"/>
    <property type="match status" value="1"/>
</dbReference>
<evidence type="ECO:0000256" key="5">
    <source>
        <dbReference type="ARBA" id="ARBA00022763"/>
    </source>
</evidence>
<dbReference type="SMART" id="SM00518">
    <property type="entry name" value="AP2Ec"/>
    <property type="match status" value="1"/>
</dbReference>
<dbReference type="GO" id="GO:0006284">
    <property type="term" value="P:base-excision repair"/>
    <property type="evidence" value="ECO:0007669"/>
    <property type="project" value="TreeGrafter"/>
</dbReference>
<dbReference type="NCBIfam" id="TIGR00587">
    <property type="entry name" value="nfo"/>
    <property type="match status" value="1"/>
</dbReference>
<keyword evidence="12" id="KW-1185">Reference proteome</keyword>
<dbReference type="PROSITE" id="PS51432">
    <property type="entry name" value="AP_NUCLEASE_F2_4"/>
    <property type="match status" value="1"/>
</dbReference>
<dbReference type="Pfam" id="PF01261">
    <property type="entry name" value="AP_endonuc_2"/>
    <property type="match status" value="1"/>
</dbReference>
<comment type="similarity">
    <text evidence="2">Belongs to the AP endonuclease 2 family.</text>
</comment>